<dbReference type="CDD" id="cd14003">
    <property type="entry name" value="STKc_AMPK-like"/>
    <property type="match status" value="1"/>
</dbReference>
<evidence type="ECO:0000256" key="1">
    <source>
        <dbReference type="ARBA" id="ARBA00011245"/>
    </source>
</evidence>
<comment type="subunit">
    <text evidence="1">Monomer.</text>
</comment>
<evidence type="ECO:0000256" key="9">
    <source>
        <dbReference type="PIRSR" id="PIRSR630616-3"/>
    </source>
</evidence>
<dbReference type="FunFam" id="1.10.510.10:FF:000571">
    <property type="entry name" value="Maternal embryonic leucine zipper kinase"/>
    <property type="match status" value="1"/>
</dbReference>
<dbReference type="FunFam" id="3.30.200.20:FF:000042">
    <property type="entry name" value="Aurora kinase A"/>
    <property type="match status" value="1"/>
</dbReference>
<feature type="binding site" evidence="8 10">
    <location>
        <position position="300"/>
    </location>
    <ligand>
        <name>ATP</name>
        <dbReference type="ChEBI" id="CHEBI:30616"/>
    </ligand>
</feature>
<dbReference type="AlphaFoldDB" id="A0AAD1XTP3"/>
<evidence type="ECO:0000256" key="2">
    <source>
        <dbReference type="ARBA" id="ARBA00022527"/>
    </source>
</evidence>
<reference evidence="13" key="1">
    <citation type="submission" date="2023-07" db="EMBL/GenBank/DDBJ databases">
        <authorList>
            <consortium name="AG Swart"/>
            <person name="Singh M."/>
            <person name="Singh A."/>
            <person name="Seah K."/>
            <person name="Emmerich C."/>
        </authorList>
    </citation>
    <scope>NUCLEOTIDE SEQUENCE</scope>
    <source>
        <strain evidence="13">DP1</strain>
    </source>
</reference>
<keyword evidence="2" id="KW-0723">Serine/threonine-protein kinase</keyword>
<dbReference type="GO" id="GO:0005524">
    <property type="term" value="F:ATP binding"/>
    <property type="evidence" value="ECO:0007669"/>
    <property type="project" value="UniProtKB-UniRule"/>
</dbReference>
<keyword evidence="3" id="KW-0808">Transferase</keyword>
<feature type="compositionally biased region" description="Polar residues" evidence="11">
    <location>
        <begin position="711"/>
        <end position="730"/>
    </location>
</feature>
<evidence type="ECO:0000313" key="14">
    <source>
        <dbReference type="Proteomes" id="UP001295684"/>
    </source>
</evidence>
<name>A0AAD1XTP3_EUPCR</name>
<proteinExistence type="predicted"/>
<dbReference type="InterPro" id="IPR008271">
    <property type="entry name" value="Ser/Thr_kinase_AS"/>
</dbReference>
<protein>
    <recommendedName>
        <fullName evidence="12">Protein kinase domain-containing protein</fullName>
    </recommendedName>
</protein>
<gene>
    <name evidence="13" type="ORF">ECRASSUSDP1_LOCUS20285</name>
</gene>
<feature type="region of interest" description="Disordered" evidence="11">
    <location>
        <begin position="711"/>
        <end position="752"/>
    </location>
</feature>
<dbReference type="Proteomes" id="UP001295684">
    <property type="component" value="Unassembled WGS sequence"/>
</dbReference>
<feature type="binding site" evidence="8">
    <location>
        <position position="414"/>
    </location>
    <ligand>
        <name>ATP</name>
        <dbReference type="ChEBI" id="CHEBI:30616"/>
    </ligand>
</feature>
<dbReference type="InterPro" id="IPR017441">
    <property type="entry name" value="Protein_kinase_ATP_BS"/>
</dbReference>
<sequence length="898" mass="102823">MSNVKRKRNINSFLFNGAGYTELNMKEPRFSNMGFGNNVYQRDSNMTSPKFGEFMNNKGPKEQKNKIDLIQYRNKARVTLRSQKARRRKTNTKPTNLGIHVEQRSHQRNRADLNGIREQCASSSALSKMYKTPPTVEKSKKVISKGNSIKCLEIISKKIASQTRQSRTRKGSRLNKTYDSHSPIISGYNRGNSATNAENELLFKKMEGIRKDKRHKYEKAISDKLQELENERDDFFYNQKYSGKTDKVQSTKDNLLKKDESTATSASLEDFVIGKIIGQGAYAVVRIGLHKPTDKCVAIKIYEKSKLIEPQRRKSVKREIKLMERMSHPNICSLYDVLETNTQLFIVMEYVGGDSLHSYLKSQPNRRLPEKEARRVFKQMLGAIKYCHSLCITHRDIKLENILLDDNLNVKIIDFGFSTRIPNDRKVKLFCGTPSYMAPEIVTKSEYCGPPADIWAMGVLLYALLHGSFPYRGATDKELYTRICSCDCYLGDHLSRDARELFNKIFVYDAEKRLTAESMNFDQWISPPLSIKDKVASILGESKTSTYASSMNKVSNSNIEETGSDNKPKFYRRDITSNEMDLSLPKAKNMKRIGNNFRIIRSPKANEEKKISLLRGNMATRNRNIMHMGTTKNSFLKTQKNNKSPQEKMNIALYNKTFSGRNTGMSRKSQLQIRYLSNDSRNDKDMVFSEKYASKKSMNLDKILEENRENAGSQATICAESKNPSKNNTPAIDGSKEEKEGDLKPLVTHESQEESKISPENIFVYYDSEVIHHLHTTTKLSLNEIFVKLQSGDTEMNNMYTKYLENKRKILKTVYPSVIHSAISSPQNSNTREGRNGNLNINLDLSNAWVGNRGRKSIRGKVLDMASKNFSNSSQIKSKIFKGNSRKPNKWVQRQFPL</sequence>
<feature type="domain" description="Protein kinase" evidence="12">
    <location>
        <begin position="271"/>
        <end position="525"/>
    </location>
</feature>
<evidence type="ECO:0000313" key="13">
    <source>
        <dbReference type="EMBL" id="CAI2378885.1"/>
    </source>
</evidence>
<dbReference type="PROSITE" id="PS00107">
    <property type="entry name" value="PROTEIN_KINASE_ATP"/>
    <property type="match status" value="1"/>
</dbReference>
<dbReference type="PROSITE" id="PS50011">
    <property type="entry name" value="PROTEIN_KINASE_DOM"/>
    <property type="match status" value="1"/>
</dbReference>
<evidence type="ECO:0000256" key="5">
    <source>
        <dbReference type="ARBA" id="ARBA00022777"/>
    </source>
</evidence>
<accession>A0AAD1XTP3</accession>
<dbReference type="Pfam" id="PF00069">
    <property type="entry name" value="Pkinase"/>
    <property type="match status" value="1"/>
</dbReference>
<feature type="compositionally biased region" description="Basic and acidic residues" evidence="11">
    <location>
        <begin position="734"/>
        <end position="743"/>
    </location>
</feature>
<keyword evidence="6 8" id="KW-0067">ATP-binding</keyword>
<keyword evidence="4 8" id="KW-0547">Nucleotide-binding</keyword>
<dbReference type="SUPFAM" id="SSF56112">
    <property type="entry name" value="Protein kinase-like (PK-like)"/>
    <property type="match status" value="1"/>
</dbReference>
<evidence type="ECO:0000259" key="12">
    <source>
        <dbReference type="PROSITE" id="PS50011"/>
    </source>
</evidence>
<evidence type="ECO:0000256" key="6">
    <source>
        <dbReference type="ARBA" id="ARBA00022840"/>
    </source>
</evidence>
<dbReference type="EMBL" id="CAMPGE010020664">
    <property type="protein sequence ID" value="CAI2378885.1"/>
    <property type="molecule type" value="Genomic_DNA"/>
</dbReference>
<dbReference type="PANTHER" id="PTHR24350">
    <property type="entry name" value="SERINE/THREONINE-PROTEIN KINASE IAL-RELATED"/>
    <property type="match status" value="1"/>
</dbReference>
<dbReference type="InterPro" id="IPR000719">
    <property type="entry name" value="Prot_kinase_dom"/>
</dbReference>
<organism evidence="13 14">
    <name type="scientific">Euplotes crassus</name>
    <dbReference type="NCBI Taxonomy" id="5936"/>
    <lineage>
        <taxon>Eukaryota</taxon>
        <taxon>Sar</taxon>
        <taxon>Alveolata</taxon>
        <taxon>Ciliophora</taxon>
        <taxon>Intramacronucleata</taxon>
        <taxon>Spirotrichea</taxon>
        <taxon>Hypotrichia</taxon>
        <taxon>Euplotida</taxon>
        <taxon>Euplotidae</taxon>
        <taxon>Moneuplotes</taxon>
    </lineage>
</organism>
<evidence type="ECO:0000256" key="4">
    <source>
        <dbReference type="ARBA" id="ARBA00022741"/>
    </source>
</evidence>
<feature type="active site" description="Proton acceptor" evidence="7">
    <location>
        <position position="396"/>
    </location>
</feature>
<feature type="binding site" evidence="8">
    <location>
        <begin position="400"/>
        <end position="401"/>
    </location>
    <ligand>
        <name>ATP</name>
        <dbReference type="ChEBI" id="CHEBI:30616"/>
    </ligand>
</feature>
<evidence type="ECO:0000256" key="3">
    <source>
        <dbReference type="ARBA" id="ARBA00022679"/>
    </source>
</evidence>
<dbReference type="InterPro" id="IPR030616">
    <property type="entry name" value="Aur-like"/>
</dbReference>
<keyword evidence="5" id="KW-0418">Kinase</keyword>
<evidence type="ECO:0000256" key="10">
    <source>
        <dbReference type="PROSITE-ProRule" id="PRU10141"/>
    </source>
</evidence>
<dbReference type="Gene3D" id="1.10.510.10">
    <property type="entry name" value="Transferase(Phosphotransferase) domain 1"/>
    <property type="match status" value="1"/>
</dbReference>
<comment type="caution">
    <text evidence="13">The sequence shown here is derived from an EMBL/GenBank/DDBJ whole genome shotgun (WGS) entry which is preliminary data.</text>
</comment>
<dbReference type="SMART" id="SM00220">
    <property type="entry name" value="S_TKc"/>
    <property type="match status" value="1"/>
</dbReference>
<dbReference type="GO" id="GO:0004674">
    <property type="term" value="F:protein serine/threonine kinase activity"/>
    <property type="evidence" value="ECO:0007669"/>
    <property type="project" value="UniProtKB-KW"/>
</dbReference>
<feature type="region of interest" description="Disordered" evidence="11">
    <location>
        <begin position="161"/>
        <end position="191"/>
    </location>
</feature>
<evidence type="ECO:0000256" key="8">
    <source>
        <dbReference type="PIRSR" id="PIRSR630616-2"/>
    </source>
</evidence>
<dbReference type="PROSITE" id="PS00108">
    <property type="entry name" value="PROTEIN_KINASE_ST"/>
    <property type="match status" value="1"/>
</dbReference>
<dbReference type="InterPro" id="IPR011009">
    <property type="entry name" value="Kinase-like_dom_sf"/>
</dbReference>
<keyword evidence="14" id="KW-1185">Reference proteome</keyword>
<feature type="cross-link" description="Glycyl lysine isopeptide (Lys-Gly) (interchain with G-Cter in SUMO2)" evidence="9">
    <location>
        <position position="398"/>
    </location>
</feature>
<evidence type="ECO:0000256" key="11">
    <source>
        <dbReference type="SAM" id="MobiDB-lite"/>
    </source>
</evidence>
<evidence type="ECO:0000256" key="7">
    <source>
        <dbReference type="PIRSR" id="PIRSR630616-1"/>
    </source>
</evidence>